<dbReference type="GO" id="GO:0006260">
    <property type="term" value="P:DNA replication"/>
    <property type="evidence" value="ECO:0007669"/>
    <property type="project" value="InterPro"/>
</dbReference>
<accession>A0AAE6QG87</accession>
<dbReference type="EMBL" id="CP046441">
    <property type="protein sequence ID" value="QGT82097.1"/>
    <property type="molecule type" value="Genomic_DNA"/>
</dbReference>
<gene>
    <name evidence="2" type="ORF">GMO17_13330</name>
</gene>
<dbReference type="InterPro" id="IPR022688">
    <property type="entry name" value="G2P_C"/>
</dbReference>
<proteinExistence type="predicted"/>
<dbReference type="Proteomes" id="UP000423413">
    <property type="component" value="Chromosome"/>
</dbReference>
<feature type="domain" description="Replication-associated protein G2P C-terminal" evidence="1">
    <location>
        <begin position="9"/>
        <end position="66"/>
    </location>
</feature>
<evidence type="ECO:0000259" key="1">
    <source>
        <dbReference type="Pfam" id="PF05155"/>
    </source>
</evidence>
<reference evidence="2 3" key="1">
    <citation type="submission" date="2019-11" db="EMBL/GenBank/DDBJ databases">
        <title>Complete genome sequence of Pseudomonas syringae pv. coronafaciens isolate B19001 originated in imported oat cereal.</title>
        <authorList>
            <person name="Kim S.M."/>
            <person name="Lee B.C."/>
            <person name="Seo S.J."/>
            <person name="Lee J.E."/>
            <person name="Choi N.J."/>
            <person name="Park J.H."/>
        </authorList>
    </citation>
    <scope>NUCLEOTIDE SEQUENCE [LARGE SCALE GENOMIC DNA]</scope>
    <source>
        <strain evidence="2 3">B19001</strain>
    </source>
</reference>
<sequence>MFREIASRLVSEGVVSGRAGALSTAAYYQLWKEGEVFDLSKSQVQIHRARLRKLGIDIAKPYHFSNDSIDTGNFAD</sequence>
<organism evidence="2 3">
    <name type="scientific">Pseudomonas coronafaciens pv. coronafaciens</name>
    <dbReference type="NCBI Taxonomy" id="235275"/>
    <lineage>
        <taxon>Bacteria</taxon>
        <taxon>Pseudomonadati</taxon>
        <taxon>Pseudomonadota</taxon>
        <taxon>Gammaproteobacteria</taxon>
        <taxon>Pseudomonadales</taxon>
        <taxon>Pseudomonadaceae</taxon>
        <taxon>Pseudomonas</taxon>
        <taxon>Pseudomonas coronafaciens</taxon>
    </lineage>
</organism>
<dbReference type="RefSeq" id="WP_191892869.1">
    <property type="nucleotide sequence ID" value="NZ_CP046441.1"/>
</dbReference>
<protein>
    <recommendedName>
        <fullName evidence="1">Replication-associated protein G2P C-terminal domain-containing protein</fullName>
    </recommendedName>
</protein>
<dbReference type="Pfam" id="PF05155">
    <property type="entry name" value="G2P_X_C"/>
    <property type="match status" value="1"/>
</dbReference>
<evidence type="ECO:0000313" key="2">
    <source>
        <dbReference type="EMBL" id="QGT82097.1"/>
    </source>
</evidence>
<name>A0AAE6QG87_9PSED</name>
<evidence type="ECO:0000313" key="3">
    <source>
        <dbReference type="Proteomes" id="UP000423413"/>
    </source>
</evidence>
<dbReference type="AlphaFoldDB" id="A0AAE6QG87"/>